<name>A0A8H2LEQ9_9FLAO</name>
<dbReference type="EMBL" id="VSKM01000008">
    <property type="protein sequence ID" value="TYB73984.1"/>
    <property type="molecule type" value="Genomic_DNA"/>
</dbReference>
<evidence type="ECO:0000313" key="3">
    <source>
        <dbReference type="EMBL" id="TYB73984.1"/>
    </source>
</evidence>
<dbReference type="PANTHER" id="PTHR11178:SF1">
    <property type="entry name" value="NFU1 IRON-SULFUR CLUSTER SCAFFOLD HOMOLOG, MITOCHONDRIAL"/>
    <property type="match status" value="1"/>
</dbReference>
<dbReference type="InterPro" id="IPR014824">
    <property type="entry name" value="Nfu/NifU_N"/>
</dbReference>
<dbReference type="SMART" id="SM00932">
    <property type="entry name" value="Nfu_N"/>
    <property type="match status" value="2"/>
</dbReference>
<keyword evidence="4" id="KW-1185">Reference proteome</keyword>
<dbReference type="InterPro" id="IPR001075">
    <property type="entry name" value="NIF_FeS_clus_asmbl_NifU_C"/>
</dbReference>
<organism evidence="3 4">
    <name type="scientific">Bizionia saleffrena</name>
    <dbReference type="NCBI Taxonomy" id="291189"/>
    <lineage>
        <taxon>Bacteria</taxon>
        <taxon>Pseudomonadati</taxon>
        <taxon>Bacteroidota</taxon>
        <taxon>Flavobacteriia</taxon>
        <taxon>Flavobacteriales</taxon>
        <taxon>Flavobacteriaceae</taxon>
        <taxon>Bizionia</taxon>
    </lineage>
</organism>
<dbReference type="InterPro" id="IPR036498">
    <property type="entry name" value="Nfu/NifU_N_sf"/>
</dbReference>
<protein>
    <submittedName>
        <fullName evidence="3">NifU family protein</fullName>
    </submittedName>
</protein>
<feature type="domain" description="Scaffold protein Nfu/NifU N-terminal" evidence="2">
    <location>
        <begin position="109"/>
        <end position="194"/>
    </location>
</feature>
<dbReference type="GO" id="GO:0051536">
    <property type="term" value="F:iron-sulfur cluster binding"/>
    <property type="evidence" value="ECO:0007669"/>
    <property type="project" value="InterPro"/>
</dbReference>
<dbReference type="Pfam" id="PF08712">
    <property type="entry name" value="Nfu_N"/>
    <property type="match status" value="2"/>
</dbReference>
<dbReference type="GO" id="GO:0016226">
    <property type="term" value="P:iron-sulfur cluster assembly"/>
    <property type="evidence" value="ECO:0007669"/>
    <property type="project" value="InterPro"/>
</dbReference>
<dbReference type="SUPFAM" id="SSF110836">
    <property type="entry name" value="Hypothetical protein SAV1430"/>
    <property type="match status" value="2"/>
</dbReference>
<dbReference type="InterPro" id="IPR034904">
    <property type="entry name" value="FSCA_dom_sf"/>
</dbReference>
<gene>
    <name evidence="3" type="ORF">ES676_09600</name>
</gene>
<sequence length="300" mass="33490">MNSFKVSIQETSNNSIVKFELNQFITQHQSFEFNNIDEAKASPLAQQLFYLPFVKKVYITSNFVAIERFSIVEWADVQNEVASQIEDYLNNGGIAVEEDATSKKVPITVYAESTPNPSVIKFVANKKLVTATYEFTSIDAAKHSPLATELFHLPFVKGVFIDENFVSITKYDVAEWNDITNELREFIRSYIENGKEIISPDAPEVLENASEKVDAHFETLDDTSKEIINILEEYIKPAVASDGGNIQFESYDPDTKTVKVILQGACSGCPSSTLTLKSGIENMLKEMLKGKVNTVEAING</sequence>
<feature type="domain" description="Scaffold protein Nfu/NifU N-terminal" evidence="2">
    <location>
        <begin position="6"/>
        <end position="92"/>
    </location>
</feature>
<dbReference type="Pfam" id="PF01106">
    <property type="entry name" value="NifU"/>
    <property type="match status" value="1"/>
</dbReference>
<dbReference type="PANTHER" id="PTHR11178">
    <property type="entry name" value="IRON-SULFUR CLUSTER SCAFFOLD PROTEIN NFU-RELATED"/>
    <property type="match status" value="1"/>
</dbReference>
<comment type="caution">
    <text evidence="3">The sequence shown here is derived from an EMBL/GenBank/DDBJ whole genome shotgun (WGS) entry which is preliminary data.</text>
</comment>
<dbReference type="Gene3D" id="3.30.300.130">
    <property type="entry name" value="Fe-S cluster assembly (FSCA)"/>
    <property type="match status" value="1"/>
</dbReference>
<dbReference type="GO" id="GO:0005506">
    <property type="term" value="F:iron ion binding"/>
    <property type="evidence" value="ECO:0007669"/>
    <property type="project" value="InterPro"/>
</dbReference>
<reference evidence="3 4" key="1">
    <citation type="submission" date="2019-08" db="EMBL/GenBank/DDBJ databases">
        <title>Genomes of Antarctic Bizionia species.</title>
        <authorList>
            <person name="Bowman J.P."/>
        </authorList>
    </citation>
    <scope>NUCLEOTIDE SEQUENCE [LARGE SCALE GENOMIC DNA]</scope>
    <source>
        <strain evidence="3 4">HFD</strain>
    </source>
</reference>
<evidence type="ECO:0000256" key="1">
    <source>
        <dbReference type="ARBA" id="ARBA00006420"/>
    </source>
</evidence>
<dbReference type="RefSeq" id="WP_148370105.1">
    <property type="nucleotide sequence ID" value="NZ_VSKM01000008.1"/>
</dbReference>
<accession>A0A8H2LEQ9</accession>
<evidence type="ECO:0000313" key="4">
    <source>
        <dbReference type="Proteomes" id="UP000323324"/>
    </source>
</evidence>
<proteinExistence type="inferred from homology"/>
<comment type="similarity">
    <text evidence="1">Belongs to the NifU family.</text>
</comment>
<dbReference type="SUPFAM" id="SSF117916">
    <property type="entry name" value="Fe-S cluster assembly (FSCA) domain-like"/>
    <property type="match status" value="1"/>
</dbReference>
<dbReference type="Gene3D" id="3.30.1370.70">
    <property type="entry name" value="Scaffold protein Nfu/NifU, N-terminal domain"/>
    <property type="match status" value="2"/>
</dbReference>
<evidence type="ECO:0000259" key="2">
    <source>
        <dbReference type="SMART" id="SM00932"/>
    </source>
</evidence>
<dbReference type="AlphaFoldDB" id="A0A8H2LEQ9"/>
<dbReference type="Proteomes" id="UP000323324">
    <property type="component" value="Unassembled WGS sequence"/>
</dbReference>